<feature type="transmembrane region" description="Helical" evidence="1">
    <location>
        <begin position="602"/>
        <end position="626"/>
    </location>
</feature>
<accession>A0A0S4IVE9</accession>
<name>A0A0S4IVE9_BODSA</name>
<proteinExistence type="predicted"/>
<dbReference type="InterPro" id="IPR009030">
    <property type="entry name" value="Growth_fac_rcpt_cys_sf"/>
</dbReference>
<evidence type="ECO:0000313" key="3">
    <source>
        <dbReference type="Proteomes" id="UP000051952"/>
    </source>
</evidence>
<feature type="transmembrane region" description="Helical" evidence="1">
    <location>
        <begin position="756"/>
        <end position="776"/>
    </location>
</feature>
<reference evidence="3" key="1">
    <citation type="submission" date="2015-09" db="EMBL/GenBank/DDBJ databases">
        <authorList>
            <consortium name="Pathogen Informatics"/>
        </authorList>
    </citation>
    <scope>NUCLEOTIDE SEQUENCE [LARGE SCALE GENOMIC DNA]</scope>
    <source>
        <strain evidence="3">Lake Konstanz</strain>
    </source>
</reference>
<keyword evidence="1" id="KW-0472">Membrane</keyword>
<keyword evidence="1" id="KW-0812">Transmembrane</keyword>
<dbReference type="GO" id="GO:0036038">
    <property type="term" value="C:MKS complex"/>
    <property type="evidence" value="ECO:0007669"/>
    <property type="project" value="InterPro"/>
</dbReference>
<dbReference type="Pfam" id="PF09773">
    <property type="entry name" value="Meckelin"/>
    <property type="match status" value="1"/>
</dbReference>
<keyword evidence="3" id="KW-1185">Reference proteome</keyword>
<sequence>MFLKFKSQFLTYGFFSFFFIQTRSMRSWASLFMFGLYVAAAVQVDQLDGTCLSNNGSYYFAPGIWQCSTCPANALVSSDDDSCVCGTGFAVTDARGTCTNCAAQSRGVSFRRTTDNFQVCLPCGGSTVAIASQFLNATFSSTNLKCECAAGYVIIEEVAGVALGAQMCAPCSTSTAISSTNICTQCTSPYTYSAGVCVCGTGYTMLSHDGICVLSTTLTQLFSGGTGAVLTIAPLNVDNTGVTGTALTSAVISNYLTSSVYRCSLGNQTACNLLANLCVLSWYDTTSTPCSLIRSLQSLTQSCRGLACEIPTALPWLYYLRSSSEIMQDASLLAGANLGDDLEFMVSSYDWNGTWLGNSRLVDQISMCEISSRAAGAFYKAGTNRAISCFLNLRWVLTAPKTQFLELFLLHKGSNTLFPVPVLIDTTTSDLDPTGVFDSDVTRAGASIDGSPASNGYRRRFFVYDNVGGVPLGSSTLKPDFITVARRMMIVMTINAGTSSLYSPLLIVQYQSTMTASLFAAIDTSSVSALDRMMNNATSGDGTAPSLFQTKTTIDNDKLEQGLMITLIVVSCLCFFTAWTRTYGWMRRQQMLMFDFDVFGRFLLYLMNHVANIYALVVLITTWYIFITYKYQYNLQNAVPESSKYILPMLYTAVAAKGAVILAKILEQTNADVFVIDWERSKGQLLRENKMAPISLWRSAFVVNEFNELQCLRRWRPLLSMMIVVLFLDGLDYARSATSVPTLSSNSDPTAIPNKFLRIAICSFFWIVVCAVLHILEFQIYYRAVKVHPLQSFIDLCSVSNISVMVLLEPQWGFYIHGESIHAHADVSVEEFQENMFFEAQGNLPTRGFGGNAHCQTFEVFLSTAARQYLNVKYAELQREFQLQLGGASGPPHIGHHRRAFEFLFGMPGLTRIHSPNAIAIKEQLNNSFKNCVRAAEKLILPKFGMHAIFDFPPNIMYMNGPFAGEGNATGGKDMFFRDDSENYGASLLYGIDVDLCLFYMLLFVAIDGSILNVYGSMVITYVVELIIVTYRASEGTANLGRKTLIDDRFFV</sequence>
<evidence type="ECO:0000256" key="1">
    <source>
        <dbReference type="SAM" id="Phobius"/>
    </source>
</evidence>
<dbReference type="PANTHER" id="PTHR21274">
    <property type="entry name" value="MECKELIN"/>
    <property type="match status" value="1"/>
</dbReference>
<evidence type="ECO:0000313" key="2">
    <source>
        <dbReference type="EMBL" id="CUF99874.1"/>
    </source>
</evidence>
<dbReference type="PANTHER" id="PTHR21274:SF0">
    <property type="entry name" value="MECKELIN"/>
    <property type="match status" value="1"/>
</dbReference>
<dbReference type="SUPFAM" id="SSF57184">
    <property type="entry name" value="Growth factor receptor domain"/>
    <property type="match status" value="1"/>
</dbReference>
<feature type="transmembrane region" description="Helical" evidence="1">
    <location>
        <begin position="718"/>
        <end position="736"/>
    </location>
</feature>
<dbReference type="EMBL" id="CYKH01000484">
    <property type="protein sequence ID" value="CUF99874.1"/>
    <property type="molecule type" value="Genomic_DNA"/>
</dbReference>
<feature type="transmembrane region" description="Helical" evidence="1">
    <location>
        <begin position="988"/>
        <end position="1007"/>
    </location>
</feature>
<dbReference type="OrthoDB" id="419138at2759"/>
<protein>
    <submittedName>
        <fullName evidence="2">Uncharacterized protein</fullName>
    </submittedName>
</protein>
<gene>
    <name evidence="2" type="ORF">BSAL_68925c</name>
</gene>
<dbReference type="InterPro" id="IPR019170">
    <property type="entry name" value="Meckelin"/>
</dbReference>
<feature type="transmembrane region" description="Helical" evidence="1">
    <location>
        <begin position="562"/>
        <end position="581"/>
    </location>
</feature>
<dbReference type="OMA" id="YITENKG"/>
<dbReference type="AlphaFoldDB" id="A0A0S4IVE9"/>
<dbReference type="GO" id="GO:0060271">
    <property type="term" value="P:cilium assembly"/>
    <property type="evidence" value="ECO:0007669"/>
    <property type="project" value="InterPro"/>
</dbReference>
<organism evidence="2 3">
    <name type="scientific">Bodo saltans</name>
    <name type="common">Flagellated protozoan</name>
    <dbReference type="NCBI Taxonomy" id="75058"/>
    <lineage>
        <taxon>Eukaryota</taxon>
        <taxon>Discoba</taxon>
        <taxon>Euglenozoa</taxon>
        <taxon>Kinetoplastea</taxon>
        <taxon>Metakinetoplastina</taxon>
        <taxon>Eubodonida</taxon>
        <taxon>Bodonidae</taxon>
        <taxon>Bodo</taxon>
    </lineage>
</organism>
<dbReference type="Proteomes" id="UP000051952">
    <property type="component" value="Unassembled WGS sequence"/>
</dbReference>
<keyword evidence="1" id="KW-1133">Transmembrane helix</keyword>
<feature type="transmembrane region" description="Helical" evidence="1">
    <location>
        <begin position="1013"/>
        <end position="1033"/>
    </location>
</feature>
<dbReference type="VEuPathDB" id="TriTrypDB:BSAL_68925c"/>